<name>A0A160PIJ9_9HYPH</name>
<evidence type="ECO:0000313" key="2">
    <source>
        <dbReference type="Proteomes" id="UP000218288"/>
    </source>
</evidence>
<sequence length="104" mass="11034">MMSENETFYDNEIAPALAGLAKRCQDRGLSFLAVVEWEPGEHGRTLTLQAGSGLGIRMADAAAQAGNNADGLILALMKYAHEHGHSSMLLKQLGVPLTPEKSAA</sequence>
<evidence type="ECO:0000313" key="1">
    <source>
        <dbReference type="EMBL" id="BAU93337.1"/>
    </source>
</evidence>
<dbReference type="AlphaFoldDB" id="A0A160PIJ9"/>
<accession>A0A160PIJ9</accession>
<organism evidence="1 2">
    <name type="scientific">Methylorubrum populi</name>
    <dbReference type="NCBI Taxonomy" id="223967"/>
    <lineage>
        <taxon>Bacteria</taxon>
        <taxon>Pseudomonadati</taxon>
        <taxon>Pseudomonadota</taxon>
        <taxon>Alphaproteobacteria</taxon>
        <taxon>Hyphomicrobiales</taxon>
        <taxon>Methylobacteriaceae</taxon>
        <taxon>Methylorubrum</taxon>
    </lineage>
</organism>
<gene>
    <name evidence="1" type="ORF">MPPM_4732</name>
</gene>
<dbReference type="EMBL" id="AP014809">
    <property type="protein sequence ID" value="BAU93337.1"/>
    <property type="molecule type" value="Genomic_DNA"/>
</dbReference>
<dbReference type="RefSeq" id="WP_096487087.1">
    <property type="nucleotide sequence ID" value="NZ_AP014809.1"/>
</dbReference>
<proteinExistence type="predicted"/>
<dbReference type="Proteomes" id="UP000218288">
    <property type="component" value="Chromosome"/>
</dbReference>
<reference evidence="1 2" key="1">
    <citation type="journal article" date="2016" name="Genome Announc.">
        <title>Complete Genome Sequence of Methylobacterium populi P-1M, Isolated from Pink-Pigmented Household Biofilm.</title>
        <authorList>
            <person name="Morohoshi T."/>
            <person name="Ikeda T."/>
        </authorList>
    </citation>
    <scope>NUCLEOTIDE SEQUENCE [LARGE SCALE GENOMIC DNA]</scope>
    <source>
        <strain evidence="1 2">P-1M</strain>
    </source>
</reference>
<protein>
    <submittedName>
        <fullName evidence="1">Uncharacterized protein</fullName>
    </submittedName>
</protein>